<dbReference type="Gramene" id="Mp1g18550.1">
    <property type="protein sequence ID" value="Mp1g18550.1.cds1"/>
    <property type="gene ID" value="Mp1g18550"/>
</dbReference>
<gene>
    <name evidence="1" type="ORF">MARPO_0001s0193</name>
</gene>
<evidence type="ECO:0000313" key="1">
    <source>
        <dbReference type="EMBL" id="PTQ50158.1"/>
    </source>
</evidence>
<dbReference type="AlphaFoldDB" id="A0A2R6XVL6"/>
<sequence>MPCLKQKSHSTAHRPLARQPLHHNHCRTGVWYCTWKVGMRSVGCKDYILGWSVVEWCGWISRGRFSTRFRSQSCVRTGDVAEPVTPDYKLTDVQSRCCQVKT</sequence>
<proteinExistence type="predicted"/>
<organism evidence="1 2">
    <name type="scientific">Marchantia polymorpha</name>
    <name type="common">Common liverwort</name>
    <name type="synonym">Marchantia aquatica</name>
    <dbReference type="NCBI Taxonomy" id="3197"/>
    <lineage>
        <taxon>Eukaryota</taxon>
        <taxon>Viridiplantae</taxon>
        <taxon>Streptophyta</taxon>
        <taxon>Embryophyta</taxon>
        <taxon>Marchantiophyta</taxon>
        <taxon>Marchantiopsida</taxon>
        <taxon>Marchantiidae</taxon>
        <taxon>Marchantiales</taxon>
        <taxon>Marchantiaceae</taxon>
        <taxon>Marchantia</taxon>
    </lineage>
</organism>
<dbReference type="EMBL" id="KZ772673">
    <property type="protein sequence ID" value="PTQ50158.1"/>
    <property type="molecule type" value="Genomic_DNA"/>
</dbReference>
<evidence type="ECO:0000313" key="2">
    <source>
        <dbReference type="Proteomes" id="UP000244005"/>
    </source>
</evidence>
<keyword evidence="2" id="KW-1185">Reference proteome</keyword>
<name>A0A2R6XVL6_MARPO</name>
<protein>
    <submittedName>
        <fullName evidence="1">Uncharacterized protein</fullName>
    </submittedName>
</protein>
<reference evidence="2" key="1">
    <citation type="journal article" date="2017" name="Cell">
        <title>Insights into land plant evolution garnered from the Marchantia polymorpha genome.</title>
        <authorList>
            <person name="Bowman J.L."/>
            <person name="Kohchi T."/>
            <person name="Yamato K.T."/>
            <person name="Jenkins J."/>
            <person name="Shu S."/>
            <person name="Ishizaki K."/>
            <person name="Yamaoka S."/>
            <person name="Nishihama R."/>
            <person name="Nakamura Y."/>
            <person name="Berger F."/>
            <person name="Adam C."/>
            <person name="Aki S.S."/>
            <person name="Althoff F."/>
            <person name="Araki T."/>
            <person name="Arteaga-Vazquez M.A."/>
            <person name="Balasubrmanian S."/>
            <person name="Barry K."/>
            <person name="Bauer D."/>
            <person name="Boehm C.R."/>
            <person name="Briginshaw L."/>
            <person name="Caballero-Perez J."/>
            <person name="Catarino B."/>
            <person name="Chen F."/>
            <person name="Chiyoda S."/>
            <person name="Chovatia M."/>
            <person name="Davies K.M."/>
            <person name="Delmans M."/>
            <person name="Demura T."/>
            <person name="Dierschke T."/>
            <person name="Dolan L."/>
            <person name="Dorantes-Acosta A.E."/>
            <person name="Eklund D.M."/>
            <person name="Florent S.N."/>
            <person name="Flores-Sandoval E."/>
            <person name="Fujiyama A."/>
            <person name="Fukuzawa H."/>
            <person name="Galik B."/>
            <person name="Grimanelli D."/>
            <person name="Grimwood J."/>
            <person name="Grossniklaus U."/>
            <person name="Hamada T."/>
            <person name="Haseloff J."/>
            <person name="Hetherington A.J."/>
            <person name="Higo A."/>
            <person name="Hirakawa Y."/>
            <person name="Hundley H.N."/>
            <person name="Ikeda Y."/>
            <person name="Inoue K."/>
            <person name="Inoue S.I."/>
            <person name="Ishida S."/>
            <person name="Jia Q."/>
            <person name="Kakita M."/>
            <person name="Kanazawa T."/>
            <person name="Kawai Y."/>
            <person name="Kawashima T."/>
            <person name="Kennedy M."/>
            <person name="Kinose K."/>
            <person name="Kinoshita T."/>
            <person name="Kohara Y."/>
            <person name="Koide E."/>
            <person name="Komatsu K."/>
            <person name="Kopischke S."/>
            <person name="Kubo M."/>
            <person name="Kyozuka J."/>
            <person name="Lagercrantz U."/>
            <person name="Lin S.S."/>
            <person name="Lindquist E."/>
            <person name="Lipzen A.M."/>
            <person name="Lu C.W."/>
            <person name="De Luna E."/>
            <person name="Martienssen R.A."/>
            <person name="Minamino N."/>
            <person name="Mizutani M."/>
            <person name="Mizutani M."/>
            <person name="Mochizuki N."/>
            <person name="Monte I."/>
            <person name="Mosher R."/>
            <person name="Nagasaki H."/>
            <person name="Nakagami H."/>
            <person name="Naramoto S."/>
            <person name="Nishitani K."/>
            <person name="Ohtani M."/>
            <person name="Okamoto T."/>
            <person name="Okumura M."/>
            <person name="Phillips J."/>
            <person name="Pollak B."/>
            <person name="Reinders A."/>
            <person name="Rovekamp M."/>
            <person name="Sano R."/>
            <person name="Sawa S."/>
            <person name="Schmid M.W."/>
            <person name="Shirakawa M."/>
            <person name="Solano R."/>
            <person name="Spunde A."/>
            <person name="Suetsugu N."/>
            <person name="Sugano S."/>
            <person name="Sugiyama A."/>
            <person name="Sun R."/>
            <person name="Suzuki Y."/>
            <person name="Takenaka M."/>
            <person name="Takezawa D."/>
            <person name="Tomogane H."/>
            <person name="Tsuzuki M."/>
            <person name="Ueda T."/>
            <person name="Umeda M."/>
            <person name="Ward J.M."/>
            <person name="Watanabe Y."/>
            <person name="Yazaki K."/>
            <person name="Yokoyama R."/>
            <person name="Yoshitake Y."/>
            <person name="Yotsui I."/>
            <person name="Zachgo S."/>
            <person name="Schmutz J."/>
        </authorList>
    </citation>
    <scope>NUCLEOTIDE SEQUENCE [LARGE SCALE GENOMIC DNA]</scope>
    <source>
        <strain evidence="2">Tak-1</strain>
    </source>
</reference>
<dbReference type="Proteomes" id="UP000244005">
    <property type="component" value="Unassembled WGS sequence"/>
</dbReference>
<accession>A0A2R6XVL6</accession>